<dbReference type="PROSITE" id="PS00392">
    <property type="entry name" value="DDC_GAD_HDC_YDC"/>
    <property type="match status" value="1"/>
</dbReference>
<evidence type="ECO:0000256" key="5">
    <source>
        <dbReference type="ARBA" id="ARBA00023239"/>
    </source>
</evidence>
<dbReference type="SUPFAM" id="SSF53383">
    <property type="entry name" value="PLP-dependent transferases"/>
    <property type="match status" value="1"/>
</dbReference>
<comment type="cofactor">
    <cofactor evidence="1 6">
        <name>pyridoxal 5'-phosphate</name>
        <dbReference type="ChEBI" id="CHEBI:597326"/>
    </cofactor>
</comment>
<evidence type="ECO:0000256" key="1">
    <source>
        <dbReference type="ARBA" id="ARBA00001933"/>
    </source>
</evidence>
<dbReference type="EMBL" id="JAIFTH010000310">
    <property type="protein sequence ID" value="KAG9509848.1"/>
    <property type="molecule type" value="Genomic_DNA"/>
</dbReference>
<dbReference type="InterPro" id="IPR002129">
    <property type="entry name" value="PyrdxlP-dep_de-COase"/>
</dbReference>
<evidence type="ECO:0000256" key="2">
    <source>
        <dbReference type="ARBA" id="ARBA00009533"/>
    </source>
</evidence>
<comment type="caution">
    <text evidence="7">The sequence shown here is derived from an EMBL/GenBank/DDBJ whole genome shotgun (WGS) entry which is preliminary data.</text>
</comment>
<protein>
    <submittedName>
        <fullName evidence="7">Glutamate decarboxylase</fullName>
    </submittedName>
</protein>
<dbReference type="InterPro" id="IPR015421">
    <property type="entry name" value="PyrdxlP-dep_Trfase_major"/>
</dbReference>
<reference evidence="7 8" key="1">
    <citation type="submission" date="2020-10" db="EMBL/GenBank/DDBJ databases">
        <authorList>
            <person name="Klimov P.B."/>
            <person name="Dyachkov S.M."/>
            <person name="Chetverikov P.E."/>
        </authorList>
    </citation>
    <scope>NUCLEOTIDE SEQUENCE [LARGE SCALE GENOMIC DNA]</scope>
    <source>
        <strain evidence="7">BMOC 18-1129-001#AD2665</strain>
        <tissue evidence="7">Entire mites</tissue>
    </source>
</reference>
<dbReference type="PANTHER" id="PTHR45677:SF10">
    <property type="entry name" value="GLUTAMATE DECARBOXYLASE"/>
    <property type="match status" value="1"/>
</dbReference>
<organism evidence="7 8">
    <name type="scientific">Fragariocoptes setiger</name>
    <dbReference type="NCBI Taxonomy" id="1670756"/>
    <lineage>
        <taxon>Eukaryota</taxon>
        <taxon>Metazoa</taxon>
        <taxon>Ecdysozoa</taxon>
        <taxon>Arthropoda</taxon>
        <taxon>Chelicerata</taxon>
        <taxon>Arachnida</taxon>
        <taxon>Acari</taxon>
        <taxon>Acariformes</taxon>
        <taxon>Trombidiformes</taxon>
        <taxon>Prostigmata</taxon>
        <taxon>Eupodina</taxon>
        <taxon>Eriophyoidea</taxon>
        <taxon>Phytoptidae</taxon>
        <taxon>Fragariocoptes</taxon>
    </lineage>
</organism>
<dbReference type="Gene3D" id="3.90.1150.170">
    <property type="match status" value="1"/>
</dbReference>
<evidence type="ECO:0000256" key="4">
    <source>
        <dbReference type="ARBA" id="ARBA00022898"/>
    </source>
</evidence>
<dbReference type="Proteomes" id="UP000825002">
    <property type="component" value="Unassembled WGS sequence"/>
</dbReference>
<dbReference type="Pfam" id="PF00282">
    <property type="entry name" value="Pyridoxal_deC"/>
    <property type="match status" value="1"/>
</dbReference>
<sequence length="394" mass="45074">MAGEWLTATANTNMFTYEIAPVFILMEHQVLGHMRKIIGFQDGDSILSPGGAIANMYSLLVARHTMFPEHKTKGMRALPQDLVMFTSEHSHYSSKGAGASCGLGTDNVIEVACDERGRMRVDELERHVLEAINAGKRPFYVNCTCGTTVLGAFDPVNLIADLCAKYNMWLHIDAAWGGGCLLSRRWRQRLAGCERADSLTWNPHKLMSCVLQCSTVHFKRKGLLMSCNQMCADYLFQQDKQYDVSYDTGDKVIQCGRHNDIFKLWLMWRSKGALGFEQHIDHLFEMTAYQVEQIKRHSDRFMLLWPEPDCTNVCFWYLPRRMRDKPRTREWELEMGSITAQLKAKMMEHGTLMIGYQPLGETPNFFRSIISNAAVQRKDIDFMLAELDRLGADM</sequence>
<evidence type="ECO:0000256" key="3">
    <source>
        <dbReference type="ARBA" id="ARBA00022793"/>
    </source>
</evidence>
<dbReference type="InterPro" id="IPR015424">
    <property type="entry name" value="PyrdxlP-dep_Trfase"/>
</dbReference>
<dbReference type="PANTHER" id="PTHR45677">
    <property type="entry name" value="GLUTAMATE DECARBOXYLASE-RELATED"/>
    <property type="match status" value="1"/>
</dbReference>
<name>A0ABQ7S921_9ACAR</name>
<keyword evidence="4 6" id="KW-0663">Pyridoxal phosphate</keyword>
<proteinExistence type="inferred from homology"/>
<keyword evidence="3" id="KW-0210">Decarboxylase</keyword>
<dbReference type="Gene3D" id="3.40.640.10">
    <property type="entry name" value="Type I PLP-dependent aspartate aminotransferase-like (Major domain)"/>
    <property type="match status" value="1"/>
</dbReference>
<keyword evidence="5 6" id="KW-0456">Lyase</keyword>
<evidence type="ECO:0000313" key="7">
    <source>
        <dbReference type="EMBL" id="KAG9509848.1"/>
    </source>
</evidence>
<evidence type="ECO:0000313" key="8">
    <source>
        <dbReference type="Proteomes" id="UP000825002"/>
    </source>
</evidence>
<keyword evidence="8" id="KW-1185">Reference proteome</keyword>
<gene>
    <name evidence="7" type="primary">Gad1</name>
    <name evidence="7" type="ORF">GZH46_01619</name>
</gene>
<accession>A0ABQ7S921</accession>
<comment type="similarity">
    <text evidence="2 6">Belongs to the group II decarboxylase family.</text>
</comment>
<dbReference type="InterPro" id="IPR021115">
    <property type="entry name" value="Pyridoxal-P_BS"/>
</dbReference>
<evidence type="ECO:0000256" key="6">
    <source>
        <dbReference type="RuleBase" id="RU000382"/>
    </source>
</evidence>